<keyword evidence="4 7" id="KW-0812">Transmembrane</keyword>
<evidence type="ECO:0000313" key="9">
    <source>
        <dbReference type="EMBL" id="RKF21458.1"/>
    </source>
</evidence>
<dbReference type="PANTHER" id="PTHR30558">
    <property type="entry name" value="EXBD MEMBRANE COMPONENT OF PMF-DRIVEN MACROMOLECULE IMPORT SYSTEM"/>
    <property type="match status" value="1"/>
</dbReference>
<evidence type="ECO:0000256" key="1">
    <source>
        <dbReference type="ARBA" id="ARBA00004162"/>
    </source>
</evidence>
<comment type="caution">
    <text evidence="9">The sequence shown here is derived from an EMBL/GenBank/DDBJ whole genome shotgun (WGS) entry which is preliminary data.</text>
</comment>
<evidence type="ECO:0000256" key="6">
    <source>
        <dbReference type="ARBA" id="ARBA00023136"/>
    </source>
</evidence>
<evidence type="ECO:0000256" key="5">
    <source>
        <dbReference type="ARBA" id="ARBA00022989"/>
    </source>
</evidence>
<protein>
    <submittedName>
        <fullName evidence="9">Biopolymer transporter ExbD</fullName>
    </submittedName>
</protein>
<dbReference type="RefSeq" id="WP_120353261.1">
    <property type="nucleotide sequence ID" value="NZ_RAQO01000002.1"/>
</dbReference>
<evidence type="ECO:0000256" key="3">
    <source>
        <dbReference type="ARBA" id="ARBA00022475"/>
    </source>
</evidence>
<feature type="transmembrane region" description="Helical" evidence="8">
    <location>
        <begin position="20"/>
        <end position="37"/>
    </location>
</feature>
<evidence type="ECO:0000256" key="8">
    <source>
        <dbReference type="SAM" id="Phobius"/>
    </source>
</evidence>
<organism evidence="9 10">
    <name type="scientific">Alginatibacterium sediminis</name>
    <dbReference type="NCBI Taxonomy" id="2164068"/>
    <lineage>
        <taxon>Bacteria</taxon>
        <taxon>Pseudomonadati</taxon>
        <taxon>Pseudomonadota</taxon>
        <taxon>Gammaproteobacteria</taxon>
        <taxon>Alteromonadales</taxon>
        <taxon>Alteromonadaceae</taxon>
        <taxon>Alginatibacterium</taxon>
    </lineage>
</organism>
<evidence type="ECO:0000256" key="7">
    <source>
        <dbReference type="RuleBase" id="RU003879"/>
    </source>
</evidence>
<sequence>MINLPAQSSQSGLGADLTPLIDIIFIVMVFLMFSLNAKVHSLEFQLPTSGSSALHSVDQKPQLVIGIESQGWYLDQQFYDTWQDFEQQLLAHLSNAPDQKISVAADQNLSLQKFMQVLALLRENDITDTQILMEQNL</sequence>
<dbReference type="OrthoDB" id="9793581at2"/>
<keyword evidence="3" id="KW-1003">Cell membrane</keyword>
<reference evidence="9 10" key="1">
    <citation type="submission" date="2018-09" db="EMBL/GenBank/DDBJ databases">
        <authorList>
            <person name="Wang Z."/>
        </authorList>
    </citation>
    <scope>NUCLEOTIDE SEQUENCE [LARGE SCALE GENOMIC DNA]</scope>
    <source>
        <strain evidence="9 10">ALS 81</strain>
    </source>
</reference>
<evidence type="ECO:0000256" key="4">
    <source>
        <dbReference type="ARBA" id="ARBA00022692"/>
    </source>
</evidence>
<dbReference type="GO" id="GO:0015031">
    <property type="term" value="P:protein transport"/>
    <property type="evidence" value="ECO:0007669"/>
    <property type="project" value="UniProtKB-KW"/>
</dbReference>
<dbReference type="EMBL" id="RAQO01000002">
    <property type="protein sequence ID" value="RKF21458.1"/>
    <property type="molecule type" value="Genomic_DNA"/>
</dbReference>
<keyword evidence="10" id="KW-1185">Reference proteome</keyword>
<dbReference type="PANTHER" id="PTHR30558:SF15">
    <property type="entry name" value="BIOPOLYMER TRANSPORT PROTEIN EXBD1"/>
    <property type="match status" value="1"/>
</dbReference>
<dbReference type="GO" id="GO:0022857">
    <property type="term" value="F:transmembrane transporter activity"/>
    <property type="evidence" value="ECO:0007669"/>
    <property type="project" value="InterPro"/>
</dbReference>
<dbReference type="Proteomes" id="UP000286482">
    <property type="component" value="Unassembled WGS sequence"/>
</dbReference>
<evidence type="ECO:0000256" key="2">
    <source>
        <dbReference type="ARBA" id="ARBA00005811"/>
    </source>
</evidence>
<comment type="subcellular location">
    <subcellularLocation>
        <location evidence="1">Cell membrane</location>
        <topology evidence="1">Single-pass membrane protein</topology>
    </subcellularLocation>
    <subcellularLocation>
        <location evidence="7">Cell membrane</location>
        <topology evidence="7">Single-pass type II membrane protein</topology>
    </subcellularLocation>
</comment>
<accession>A0A420EL85</accession>
<keyword evidence="7" id="KW-0813">Transport</keyword>
<keyword evidence="5 8" id="KW-1133">Transmembrane helix</keyword>
<dbReference type="Pfam" id="PF02472">
    <property type="entry name" value="ExbD"/>
    <property type="match status" value="1"/>
</dbReference>
<proteinExistence type="inferred from homology"/>
<dbReference type="InterPro" id="IPR003400">
    <property type="entry name" value="ExbD"/>
</dbReference>
<name>A0A420EL85_9ALTE</name>
<keyword evidence="6 8" id="KW-0472">Membrane</keyword>
<gene>
    <name evidence="9" type="ORF">DBZ36_02070</name>
</gene>
<dbReference type="GO" id="GO:0005886">
    <property type="term" value="C:plasma membrane"/>
    <property type="evidence" value="ECO:0007669"/>
    <property type="project" value="UniProtKB-SubCell"/>
</dbReference>
<comment type="similarity">
    <text evidence="2 7">Belongs to the ExbD/TolR family.</text>
</comment>
<dbReference type="Gene3D" id="3.30.420.270">
    <property type="match status" value="1"/>
</dbReference>
<evidence type="ECO:0000313" key="10">
    <source>
        <dbReference type="Proteomes" id="UP000286482"/>
    </source>
</evidence>
<dbReference type="AlphaFoldDB" id="A0A420EL85"/>
<keyword evidence="7" id="KW-0653">Protein transport</keyword>